<sequence>MPVRAPTVFGATMMNQEMVIKINSDYLKTKNNMEMIEVKMNQKELSQEEYWKEEENKMNEIHLMIIKGGDGVLEKDGCQLIEEGLEGYVLFNKEAECCADVSGDAFTDIIEDVGNIMFCDDYRLTNGQCYQLQF</sequence>
<dbReference type="Proteomes" id="UP000324800">
    <property type="component" value="Unassembled WGS sequence"/>
</dbReference>
<gene>
    <name evidence="1" type="ORF">EZS28_023663</name>
</gene>
<accession>A0A5J4VE04</accession>
<organism evidence="1 2">
    <name type="scientific">Streblomastix strix</name>
    <dbReference type="NCBI Taxonomy" id="222440"/>
    <lineage>
        <taxon>Eukaryota</taxon>
        <taxon>Metamonada</taxon>
        <taxon>Preaxostyla</taxon>
        <taxon>Oxymonadida</taxon>
        <taxon>Streblomastigidae</taxon>
        <taxon>Streblomastix</taxon>
    </lineage>
</organism>
<dbReference type="EMBL" id="SNRW01007703">
    <property type="protein sequence ID" value="KAA6380810.1"/>
    <property type="molecule type" value="Genomic_DNA"/>
</dbReference>
<proteinExistence type="predicted"/>
<evidence type="ECO:0000313" key="2">
    <source>
        <dbReference type="Proteomes" id="UP000324800"/>
    </source>
</evidence>
<evidence type="ECO:0000313" key="1">
    <source>
        <dbReference type="EMBL" id="KAA6380810.1"/>
    </source>
</evidence>
<dbReference type="AlphaFoldDB" id="A0A5J4VE04"/>
<comment type="caution">
    <text evidence="1">The sequence shown here is derived from an EMBL/GenBank/DDBJ whole genome shotgun (WGS) entry which is preliminary data.</text>
</comment>
<protein>
    <submittedName>
        <fullName evidence="1">Uncharacterized protein</fullName>
    </submittedName>
</protein>
<reference evidence="1 2" key="1">
    <citation type="submission" date="2019-03" db="EMBL/GenBank/DDBJ databases">
        <title>Single cell metagenomics reveals metabolic interactions within the superorganism composed of flagellate Streblomastix strix and complex community of Bacteroidetes bacteria on its surface.</title>
        <authorList>
            <person name="Treitli S.C."/>
            <person name="Kolisko M."/>
            <person name="Husnik F."/>
            <person name="Keeling P."/>
            <person name="Hampl V."/>
        </authorList>
    </citation>
    <scope>NUCLEOTIDE SEQUENCE [LARGE SCALE GENOMIC DNA]</scope>
    <source>
        <strain evidence="1">ST1C</strain>
    </source>
</reference>
<name>A0A5J4VE04_9EUKA</name>